<dbReference type="PaxDb" id="35128-Thaps7451"/>
<evidence type="ECO:0000313" key="2">
    <source>
        <dbReference type="EMBL" id="EED90819.1"/>
    </source>
</evidence>
<dbReference type="Proteomes" id="UP000001449">
    <property type="component" value="Chromosome 8"/>
</dbReference>
<dbReference type="AlphaFoldDB" id="B8C6J8"/>
<dbReference type="Gene3D" id="3.30.450.20">
    <property type="entry name" value="PAS domain"/>
    <property type="match status" value="1"/>
</dbReference>
<dbReference type="GeneID" id="7443474"/>
<accession>B8C6J8</accession>
<sequence length="243" mass="27545">MFKHFRMSASSRAMKRGDGILSHYLSLDQHQGKTAPSTNASDGMYGYHSAVLDVDTARKARADFRNHYWASHQARKDIIAQREEAVYPEKHQNRLPLPTKLNDARYEFLGSFHQHSQRAMAITETIPPFKIVDVNKAWVDLCGYSREEAIGSTFKSLLQGPETNLELAHNLASSLLLDDRQSDRNPEFEAILSNYRSDGRMFRNHVRVGPLKDEITGESTYFVGVFKNVDVIDSMDGGFYANA</sequence>
<gene>
    <name evidence="2" type="ORF">THAPSDRAFT_7451</name>
</gene>
<dbReference type="InterPro" id="IPR035965">
    <property type="entry name" value="PAS-like_dom_sf"/>
</dbReference>
<name>B8C6J8_THAPS</name>
<dbReference type="eggNOG" id="ENOG502SBIZ">
    <property type="taxonomic scope" value="Eukaryota"/>
</dbReference>
<protein>
    <recommendedName>
        <fullName evidence="1">PAS domain-containing protein</fullName>
    </recommendedName>
</protein>
<dbReference type="HOGENOM" id="CLU_1144565_0_0_1"/>
<evidence type="ECO:0000313" key="3">
    <source>
        <dbReference type="Proteomes" id="UP000001449"/>
    </source>
</evidence>
<dbReference type="EMBL" id="CM000644">
    <property type="protein sequence ID" value="EED90819.1"/>
    <property type="molecule type" value="Genomic_DNA"/>
</dbReference>
<keyword evidence="3" id="KW-1185">Reference proteome</keyword>
<dbReference type="SUPFAM" id="SSF55785">
    <property type="entry name" value="PYP-like sensor domain (PAS domain)"/>
    <property type="match status" value="1"/>
</dbReference>
<dbReference type="NCBIfam" id="TIGR00229">
    <property type="entry name" value="sensory_box"/>
    <property type="match status" value="1"/>
</dbReference>
<dbReference type="CDD" id="cd00130">
    <property type="entry name" value="PAS"/>
    <property type="match status" value="1"/>
</dbReference>
<dbReference type="InterPro" id="IPR000014">
    <property type="entry name" value="PAS"/>
</dbReference>
<evidence type="ECO:0000259" key="1">
    <source>
        <dbReference type="Pfam" id="PF13426"/>
    </source>
</evidence>
<dbReference type="RefSeq" id="XP_002291968.1">
    <property type="nucleotide sequence ID" value="XM_002291932.1"/>
</dbReference>
<feature type="domain" description="PAS" evidence="1">
    <location>
        <begin position="125"/>
        <end position="229"/>
    </location>
</feature>
<reference evidence="2 3" key="1">
    <citation type="journal article" date="2004" name="Science">
        <title>The genome of the diatom Thalassiosira pseudonana: ecology, evolution, and metabolism.</title>
        <authorList>
            <person name="Armbrust E.V."/>
            <person name="Berges J.A."/>
            <person name="Bowler C."/>
            <person name="Green B.R."/>
            <person name="Martinez D."/>
            <person name="Putnam N.H."/>
            <person name="Zhou S."/>
            <person name="Allen A.E."/>
            <person name="Apt K.E."/>
            <person name="Bechner M."/>
            <person name="Brzezinski M.A."/>
            <person name="Chaal B.K."/>
            <person name="Chiovitti A."/>
            <person name="Davis A.K."/>
            <person name="Demarest M.S."/>
            <person name="Detter J.C."/>
            <person name="Glavina T."/>
            <person name="Goodstein D."/>
            <person name="Hadi M.Z."/>
            <person name="Hellsten U."/>
            <person name="Hildebrand M."/>
            <person name="Jenkins B.D."/>
            <person name="Jurka J."/>
            <person name="Kapitonov V.V."/>
            <person name="Kroger N."/>
            <person name="Lau W.W."/>
            <person name="Lane T.W."/>
            <person name="Larimer F.W."/>
            <person name="Lippmeier J.C."/>
            <person name="Lucas S."/>
            <person name="Medina M."/>
            <person name="Montsant A."/>
            <person name="Obornik M."/>
            <person name="Parker M.S."/>
            <person name="Palenik B."/>
            <person name="Pazour G.J."/>
            <person name="Richardson P.M."/>
            <person name="Rynearson T.A."/>
            <person name="Saito M.A."/>
            <person name="Schwartz D.C."/>
            <person name="Thamatrakoln K."/>
            <person name="Valentin K."/>
            <person name="Vardi A."/>
            <person name="Wilkerson F.P."/>
            <person name="Rokhsar D.S."/>
        </authorList>
    </citation>
    <scope>NUCLEOTIDE SEQUENCE [LARGE SCALE GENOMIC DNA]</scope>
    <source>
        <strain evidence="2 3">CCMP1335</strain>
    </source>
</reference>
<proteinExistence type="predicted"/>
<dbReference type="KEGG" id="tps:THAPSDRAFT_7451"/>
<dbReference type="Pfam" id="PF13426">
    <property type="entry name" value="PAS_9"/>
    <property type="match status" value="1"/>
</dbReference>
<dbReference type="InParanoid" id="B8C6J8"/>
<reference evidence="2 3" key="2">
    <citation type="journal article" date="2008" name="Nature">
        <title>The Phaeodactylum genome reveals the evolutionary history of diatom genomes.</title>
        <authorList>
            <person name="Bowler C."/>
            <person name="Allen A.E."/>
            <person name="Badger J.H."/>
            <person name="Grimwood J."/>
            <person name="Jabbari K."/>
            <person name="Kuo A."/>
            <person name="Maheswari U."/>
            <person name="Martens C."/>
            <person name="Maumus F."/>
            <person name="Otillar R.P."/>
            <person name="Rayko E."/>
            <person name="Salamov A."/>
            <person name="Vandepoele K."/>
            <person name="Beszteri B."/>
            <person name="Gruber A."/>
            <person name="Heijde M."/>
            <person name="Katinka M."/>
            <person name="Mock T."/>
            <person name="Valentin K."/>
            <person name="Verret F."/>
            <person name="Berges J.A."/>
            <person name="Brownlee C."/>
            <person name="Cadoret J.P."/>
            <person name="Chiovitti A."/>
            <person name="Choi C.J."/>
            <person name="Coesel S."/>
            <person name="De Martino A."/>
            <person name="Detter J.C."/>
            <person name="Durkin C."/>
            <person name="Falciatore A."/>
            <person name="Fournet J."/>
            <person name="Haruta M."/>
            <person name="Huysman M.J."/>
            <person name="Jenkins B.D."/>
            <person name="Jiroutova K."/>
            <person name="Jorgensen R.E."/>
            <person name="Joubert Y."/>
            <person name="Kaplan A."/>
            <person name="Kroger N."/>
            <person name="Kroth P.G."/>
            <person name="La Roche J."/>
            <person name="Lindquist E."/>
            <person name="Lommer M."/>
            <person name="Martin-Jezequel V."/>
            <person name="Lopez P.J."/>
            <person name="Lucas S."/>
            <person name="Mangogna M."/>
            <person name="McGinnis K."/>
            <person name="Medlin L.K."/>
            <person name="Montsant A."/>
            <person name="Oudot-Le Secq M.P."/>
            <person name="Napoli C."/>
            <person name="Obornik M."/>
            <person name="Parker M.S."/>
            <person name="Petit J.L."/>
            <person name="Porcel B.M."/>
            <person name="Poulsen N."/>
            <person name="Robison M."/>
            <person name="Rychlewski L."/>
            <person name="Rynearson T.A."/>
            <person name="Schmutz J."/>
            <person name="Shapiro H."/>
            <person name="Siaut M."/>
            <person name="Stanley M."/>
            <person name="Sussman M.R."/>
            <person name="Taylor A.R."/>
            <person name="Vardi A."/>
            <person name="von Dassow P."/>
            <person name="Vyverman W."/>
            <person name="Willis A."/>
            <person name="Wyrwicz L.S."/>
            <person name="Rokhsar D.S."/>
            <person name="Weissenbach J."/>
            <person name="Armbrust E.V."/>
            <person name="Green B.R."/>
            <person name="Van de Peer Y."/>
            <person name="Grigoriev I.V."/>
        </authorList>
    </citation>
    <scope>NUCLEOTIDE SEQUENCE [LARGE SCALE GENOMIC DNA]</scope>
    <source>
        <strain evidence="2 3">CCMP1335</strain>
    </source>
</reference>
<organism evidence="2 3">
    <name type="scientific">Thalassiosira pseudonana</name>
    <name type="common">Marine diatom</name>
    <name type="synonym">Cyclotella nana</name>
    <dbReference type="NCBI Taxonomy" id="35128"/>
    <lineage>
        <taxon>Eukaryota</taxon>
        <taxon>Sar</taxon>
        <taxon>Stramenopiles</taxon>
        <taxon>Ochrophyta</taxon>
        <taxon>Bacillariophyta</taxon>
        <taxon>Coscinodiscophyceae</taxon>
        <taxon>Thalassiosirophycidae</taxon>
        <taxon>Thalassiosirales</taxon>
        <taxon>Thalassiosiraceae</taxon>
        <taxon>Thalassiosira</taxon>
    </lineage>
</organism>